<gene>
    <name evidence="2" type="ORF">PoB_001476200</name>
</gene>
<reference evidence="2 3" key="1">
    <citation type="journal article" date="2021" name="Elife">
        <title>Chloroplast acquisition without the gene transfer in kleptoplastic sea slugs, Plakobranchus ocellatus.</title>
        <authorList>
            <person name="Maeda T."/>
            <person name="Takahashi S."/>
            <person name="Yoshida T."/>
            <person name="Shimamura S."/>
            <person name="Takaki Y."/>
            <person name="Nagai Y."/>
            <person name="Toyoda A."/>
            <person name="Suzuki Y."/>
            <person name="Arimoto A."/>
            <person name="Ishii H."/>
            <person name="Satoh N."/>
            <person name="Nishiyama T."/>
            <person name="Hasebe M."/>
            <person name="Maruyama T."/>
            <person name="Minagawa J."/>
            <person name="Obokata J."/>
            <person name="Shigenobu S."/>
        </authorList>
    </citation>
    <scope>NUCLEOTIDE SEQUENCE [LARGE SCALE GENOMIC DNA]</scope>
</reference>
<name>A0AAV3Z151_9GAST</name>
<feature type="signal peptide" evidence="1">
    <location>
        <begin position="1"/>
        <end position="25"/>
    </location>
</feature>
<comment type="caution">
    <text evidence="2">The sequence shown here is derived from an EMBL/GenBank/DDBJ whole genome shotgun (WGS) entry which is preliminary data.</text>
</comment>
<accession>A0AAV3Z151</accession>
<feature type="chain" id="PRO_5043551123" evidence="1">
    <location>
        <begin position="26"/>
        <end position="194"/>
    </location>
</feature>
<sequence>MMTTTVICQQMCLLLSPFFWQEALAATALKDFISRNHKSSPLSEILRGVFDTNSALGNEINIPSLGPRNRDETYSADYGSSMLYSGDYGSGLPYSGDYRSGLPYNRDYGSGLPYSGDYGSGLPYSGDYGSGMPYSGDYGSGMAYSGDYGSGMPNSGDYGSGMPYGGDYGSGMPYSFIFHLPVWLMDIINRKRQG</sequence>
<keyword evidence="3" id="KW-1185">Reference proteome</keyword>
<evidence type="ECO:0000313" key="2">
    <source>
        <dbReference type="EMBL" id="GFN88256.1"/>
    </source>
</evidence>
<evidence type="ECO:0000313" key="3">
    <source>
        <dbReference type="Proteomes" id="UP000735302"/>
    </source>
</evidence>
<keyword evidence="1" id="KW-0732">Signal</keyword>
<dbReference type="AlphaFoldDB" id="A0AAV3Z151"/>
<dbReference type="EMBL" id="BLXT01001848">
    <property type="protein sequence ID" value="GFN88256.1"/>
    <property type="molecule type" value="Genomic_DNA"/>
</dbReference>
<dbReference type="Proteomes" id="UP000735302">
    <property type="component" value="Unassembled WGS sequence"/>
</dbReference>
<organism evidence="2 3">
    <name type="scientific">Plakobranchus ocellatus</name>
    <dbReference type="NCBI Taxonomy" id="259542"/>
    <lineage>
        <taxon>Eukaryota</taxon>
        <taxon>Metazoa</taxon>
        <taxon>Spiralia</taxon>
        <taxon>Lophotrochozoa</taxon>
        <taxon>Mollusca</taxon>
        <taxon>Gastropoda</taxon>
        <taxon>Heterobranchia</taxon>
        <taxon>Euthyneura</taxon>
        <taxon>Panpulmonata</taxon>
        <taxon>Sacoglossa</taxon>
        <taxon>Placobranchoidea</taxon>
        <taxon>Plakobranchidae</taxon>
        <taxon>Plakobranchus</taxon>
    </lineage>
</organism>
<protein>
    <submittedName>
        <fullName evidence="2">Antigen</fullName>
    </submittedName>
</protein>
<evidence type="ECO:0000256" key="1">
    <source>
        <dbReference type="SAM" id="SignalP"/>
    </source>
</evidence>
<proteinExistence type="predicted"/>